<sequence>MAEINRQVILTLWGSQHVDWTSLGLNGAAGGILLMWDKRVVEKVEEAAGYYSLSCKFRNVIDQFEWIFTGVYGPNLDSERGLFWEELVGLISWWNAPKCIGGDFNVVRFPSEKYGLAAFSYAMHDFSDFITEFGLMDIPLEGGMFTWSNNRKISAKSRIDRFLFSLEWADHFGLVNQHRLPRLLFDHFPILLDYRVRRWWGSYVFPRSPSHIIASRLKALKLDLKKWNSNEFDQDAIKSQITDFYQHLYTEDCVGRPLLDGLPFSSISTEEATWLERPFEEEEIFKVRSLNAIFLTLIPKKANVVEVRDFRPISLESCVYKILTKVLANRLSRALAVIISPSQNVFVHGRQMTDSVLVANECLNSRIKEGLPGVICKLDVEKAYVHVNWSFLLYMLNRCGFSLKWRRWISYCISTVRFSILINGGLEGFFGSSRGIHHGDSLSPLLFVIVMEALSRMLSRAVEGGLISGFQVGSTDNQLVRVSHLLFADDTLIFSDTNPEHIFNMRLLFTWFEAISGLKINFNKSEMVLVGNVHKLDSLATIMDGESISHLLMHCSAASEVWNFIFSIFGIQWVMPCGVLDLLSCWGAGCRSIRIWKVWDMIPLCIFWCLWWEGNTEETERSMLELKGMVLKNSYGFL</sequence>
<dbReference type="PROSITE" id="PS50878">
    <property type="entry name" value="RT_POL"/>
    <property type="match status" value="1"/>
</dbReference>
<proteinExistence type="predicted"/>
<dbReference type="PANTHER" id="PTHR31635">
    <property type="entry name" value="REVERSE TRANSCRIPTASE DOMAIN-CONTAINING PROTEIN-RELATED"/>
    <property type="match status" value="1"/>
</dbReference>
<dbReference type="InterPro" id="IPR000477">
    <property type="entry name" value="RT_dom"/>
</dbReference>
<accession>A0A2N9J5C6</accession>
<dbReference type="CDD" id="cd01650">
    <property type="entry name" value="RT_nLTR_like"/>
    <property type="match status" value="1"/>
</dbReference>
<reference evidence="2" key="1">
    <citation type="submission" date="2018-02" db="EMBL/GenBank/DDBJ databases">
        <authorList>
            <person name="Cohen D.B."/>
            <person name="Kent A.D."/>
        </authorList>
    </citation>
    <scope>NUCLEOTIDE SEQUENCE</scope>
</reference>
<dbReference type="SUPFAM" id="SSF56219">
    <property type="entry name" value="DNase I-like"/>
    <property type="match status" value="1"/>
</dbReference>
<feature type="domain" description="Reverse transcriptase" evidence="1">
    <location>
        <begin position="279"/>
        <end position="548"/>
    </location>
</feature>
<name>A0A2N9J5C6_FAGSY</name>
<organism evidence="2">
    <name type="scientific">Fagus sylvatica</name>
    <name type="common">Beechnut</name>
    <dbReference type="NCBI Taxonomy" id="28930"/>
    <lineage>
        <taxon>Eukaryota</taxon>
        <taxon>Viridiplantae</taxon>
        <taxon>Streptophyta</taxon>
        <taxon>Embryophyta</taxon>
        <taxon>Tracheophyta</taxon>
        <taxon>Spermatophyta</taxon>
        <taxon>Magnoliopsida</taxon>
        <taxon>eudicotyledons</taxon>
        <taxon>Gunneridae</taxon>
        <taxon>Pentapetalae</taxon>
        <taxon>rosids</taxon>
        <taxon>fabids</taxon>
        <taxon>Fagales</taxon>
        <taxon>Fagaceae</taxon>
        <taxon>Fagus</taxon>
    </lineage>
</organism>
<dbReference type="InterPro" id="IPR043502">
    <property type="entry name" value="DNA/RNA_pol_sf"/>
</dbReference>
<evidence type="ECO:0000313" key="2">
    <source>
        <dbReference type="EMBL" id="SPD31720.1"/>
    </source>
</evidence>
<dbReference type="AlphaFoldDB" id="A0A2N9J5C6"/>
<dbReference type="SUPFAM" id="SSF56672">
    <property type="entry name" value="DNA/RNA polymerases"/>
    <property type="match status" value="1"/>
</dbReference>
<dbReference type="Gene3D" id="3.60.10.10">
    <property type="entry name" value="Endonuclease/exonuclease/phosphatase"/>
    <property type="match status" value="1"/>
</dbReference>
<dbReference type="Pfam" id="PF00078">
    <property type="entry name" value="RVT_1"/>
    <property type="match status" value="1"/>
</dbReference>
<evidence type="ECO:0000259" key="1">
    <source>
        <dbReference type="PROSITE" id="PS50878"/>
    </source>
</evidence>
<dbReference type="InterPro" id="IPR036691">
    <property type="entry name" value="Endo/exonu/phosph_ase_sf"/>
</dbReference>
<dbReference type="EMBL" id="OIVN01006374">
    <property type="protein sequence ID" value="SPD31720.1"/>
    <property type="molecule type" value="Genomic_DNA"/>
</dbReference>
<gene>
    <name evidence="2" type="ORF">FSB_LOCUS59602</name>
</gene>
<protein>
    <recommendedName>
        <fullName evidence="1">Reverse transcriptase domain-containing protein</fullName>
    </recommendedName>
</protein>
<dbReference type="PANTHER" id="PTHR31635:SF196">
    <property type="entry name" value="REVERSE TRANSCRIPTASE DOMAIN-CONTAINING PROTEIN-RELATED"/>
    <property type="match status" value="1"/>
</dbReference>